<evidence type="ECO:0000259" key="1">
    <source>
        <dbReference type="Pfam" id="PF12728"/>
    </source>
</evidence>
<accession>A0A543JB00</accession>
<comment type="caution">
    <text evidence="2">The sequence shown here is derived from an EMBL/GenBank/DDBJ whole genome shotgun (WGS) entry which is preliminary data.</text>
</comment>
<sequence>MSTTGLLGGGWLTTEELAKLLCVDPSTLRRWRTARPVQGPPFVQLTSRVTLYSANDVEEWLASRRIDPRKAA</sequence>
<name>A0A543JB00_9PSEU</name>
<keyword evidence="3" id="KW-1185">Reference proteome</keyword>
<dbReference type="EMBL" id="VFPP01000001">
    <property type="protein sequence ID" value="TQM80015.1"/>
    <property type="molecule type" value="Genomic_DNA"/>
</dbReference>
<reference evidence="2 3" key="1">
    <citation type="submission" date="2019-06" db="EMBL/GenBank/DDBJ databases">
        <title>Sequencing the genomes of 1000 actinobacteria strains.</title>
        <authorList>
            <person name="Klenk H.-P."/>
        </authorList>
    </citation>
    <scope>NUCLEOTIDE SEQUENCE [LARGE SCALE GENOMIC DNA]</scope>
    <source>
        <strain evidence="2 3">DSM 45456</strain>
    </source>
</reference>
<organism evidence="2 3">
    <name type="scientific">Saccharothrix saharensis</name>
    <dbReference type="NCBI Taxonomy" id="571190"/>
    <lineage>
        <taxon>Bacteria</taxon>
        <taxon>Bacillati</taxon>
        <taxon>Actinomycetota</taxon>
        <taxon>Actinomycetes</taxon>
        <taxon>Pseudonocardiales</taxon>
        <taxon>Pseudonocardiaceae</taxon>
        <taxon>Saccharothrix</taxon>
    </lineage>
</organism>
<dbReference type="InterPro" id="IPR041657">
    <property type="entry name" value="HTH_17"/>
</dbReference>
<dbReference type="AlphaFoldDB" id="A0A543JB00"/>
<protein>
    <submittedName>
        <fullName evidence="2">Helix-turn-helix protein</fullName>
    </submittedName>
</protein>
<dbReference type="Pfam" id="PF12728">
    <property type="entry name" value="HTH_17"/>
    <property type="match status" value="1"/>
</dbReference>
<proteinExistence type="predicted"/>
<gene>
    <name evidence="2" type="ORF">FHX81_2337</name>
</gene>
<evidence type="ECO:0000313" key="3">
    <source>
        <dbReference type="Proteomes" id="UP000316628"/>
    </source>
</evidence>
<dbReference type="SUPFAM" id="SSF46955">
    <property type="entry name" value="Putative DNA-binding domain"/>
    <property type="match status" value="1"/>
</dbReference>
<dbReference type="RefSeq" id="WP_211363466.1">
    <property type="nucleotide sequence ID" value="NZ_VFPP01000001.1"/>
</dbReference>
<evidence type="ECO:0000313" key="2">
    <source>
        <dbReference type="EMBL" id="TQM80015.1"/>
    </source>
</evidence>
<dbReference type="Proteomes" id="UP000316628">
    <property type="component" value="Unassembled WGS sequence"/>
</dbReference>
<dbReference type="InterPro" id="IPR036388">
    <property type="entry name" value="WH-like_DNA-bd_sf"/>
</dbReference>
<dbReference type="Gene3D" id="1.10.10.10">
    <property type="entry name" value="Winged helix-like DNA-binding domain superfamily/Winged helix DNA-binding domain"/>
    <property type="match status" value="1"/>
</dbReference>
<feature type="domain" description="Helix-turn-helix" evidence="1">
    <location>
        <begin position="11"/>
        <end position="65"/>
    </location>
</feature>
<dbReference type="InterPro" id="IPR009061">
    <property type="entry name" value="DNA-bd_dom_put_sf"/>
</dbReference>